<feature type="region of interest" description="Disordered" evidence="1">
    <location>
        <begin position="127"/>
        <end position="160"/>
    </location>
</feature>
<name>A0AA39PFL7_9AGAR</name>
<evidence type="ECO:0000313" key="3">
    <source>
        <dbReference type="Proteomes" id="UP001175228"/>
    </source>
</evidence>
<sequence length="226" mass="25224">MEYESKLHEGAAFDSLHAMILAADQLRALGHDKSKNIHGYKPNTKAQKKLQHTKFQQNLGISDWNMHCNALVTMGRIDKTQLKGLPELKKEDTTMKAASIQTAAKGMAPQGKCKHMHEDDNAAFCAPASGKQLTKSGGKTGKKPKTTSGSSVKAPEANDDSNINCDGNKTKLAWVYELHECGNINKADLQEWIYEGNCIQWFHAEAEMLQWQEHHEIKQAEFLHVL</sequence>
<dbReference type="Proteomes" id="UP001175228">
    <property type="component" value="Unassembled WGS sequence"/>
</dbReference>
<reference evidence="2" key="1">
    <citation type="submission" date="2023-06" db="EMBL/GenBank/DDBJ databases">
        <authorList>
            <consortium name="Lawrence Berkeley National Laboratory"/>
            <person name="Ahrendt S."/>
            <person name="Sahu N."/>
            <person name="Indic B."/>
            <person name="Wong-Bajracharya J."/>
            <person name="Merenyi Z."/>
            <person name="Ke H.-M."/>
            <person name="Monk M."/>
            <person name="Kocsube S."/>
            <person name="Drula E."/>
            <person name="Lipzen A."/>
            <person name="Balint B."/>
            <person name="Henrissat B."/>
            <person name="Andreopoulos B."/>
            <person name="Martin F.M."/>
            <person name="Harder C.B."/>
            <person name="Rigling D."/>
            <person name="Ford K.L."/>
            <person name="Foster G.D."/>
            <person name="Pangilinan J."/>
            <person name="Papanicolaou A."/>
            <person name="Barry K."/>
            <person name="LaButti K."/>
            <person name="Viragh M."/>
            <person name="Koriabine M."/>
            <person name="Yan M."/>
            <person name="Riley R."/>
            <person name="Champramary S."/>
            <person name="Plett K.L."/>
            <person name="Tsai I.J."/>
            <person name="Slot J."/>
            <person name="Sipos G."/>
            <person name="Plett J."/>
            <person name="Nagy L.G."/>
            <person name="Grigoriev I.V."/>
        </authorList>
    </citation>
    <scope>NUCLEOTIDE SEQUENCE</scope>
    <source>
        <strain evidence="2">HWK02</strain>
    </source>
</reference>
<dbReference type="AlphaFoldDB" id="A0AA39PFL7"/>
<accession>A0AA39PFL7</accession>
<keyword evidence="3" id="KW-1185">Reference proteome</keyword>
<proteinExistence type="predicted"/>
<comment type="caution">
    <text evidence="2">The sequence shown here is derived from an EMBL/GenBank/DDBJ whole genome shotgun (WGS) entry which is preliminary data.</text>
</comment>
<protein>
    <submittedName>
        <fullName evidence="2">Uncharacterized protein</fullName>
    </submittedName>
</protein>
<evidence type="ECO:0000256" key="1">
    <source>
        <dbReference type="SAM" id="MobiDB-lite"/>
    </source>
</evidence>
<gene>
    <name evidence="2" type="ORF">EDD18DRAFT_1112505</name>
</gene>
<organism evidence="2 3">
    <name type="scientific">Armillaria luteobubalina</name>
    <dbReference type="NCBI Taxonomy" id="153913"/>
    <lineage>
        <taxon>Eukaryota</taxon>
        <taxon>Fungi</taxon>
        <taxon>Dikarya</taxon>
        <taxon>Basidiomycota</taxon>
        <taxon>Agaricomycotina</taxon>
        <taxon>Agaricomycetes</taxon>
        <taxon>Agaricomycetidae</taxon>
        <taxon>Agaricales</taxon>
        <taxon>Marasmiineae</taxon>
        <taxon>Physalacriaceae</taxon>
        <taxon>Armillaria</taxon>
    </lineage>
</organism>
<evidence type="ECO:0000313" key="2">
    <source>
        <dbReference type="EMBL" id="KAK0482871.1"/>
    </source>
</evidence>
<dbReference type="EMBL" id="JAUEPU010000064">
    <property type="protein sequence ID" value="KAK0482871.1"/>
    <property type="molecule type" value="Genomic_DNA"/>
</dbReference>